<dbReference type="AlphaFoldDB" id="A0A3B0R4L7"/>
<reference evidence="1" key="1">
    <citation type="submission" date="2018-06" db="EMBL/GenBank/DDBJ databases">
        <authorList>
            <person name="Zhirakovskaya E."/>
        </authorList>
    </citation>
    <scope>NUCLEOTIDE SEQUENCE</scope>
</reference>
<name>A0A3B0R4L7_9ZZZZ</name>
<gene>
    <name evidence="1" type="ORF">MNBD_ALPHA04-1597</name>
</gene>
<protein>
    <recommendedName>
        <fullName evidence="2">DUF4878 domain-containing protein</fullName>
    </recommendedName>
</protein>
<sequence length="262" mass="28864">MKTWMKVVLGIFAGIALLLALIFWLTGDVTKAGDDFFGAVQNDDIDSAYELLSDDFKAGTSKADLASYLKANALDKISDVSWGGRMIQNNIAKLDGTVETKSGDSIPLALRLVKGKNGWKIQSIRKDPAGFNTGHADIPIPSIAKQTELVKETVAIFAQSLADKDMTKLYDNSSPMLRQQVSFDKFNETYGYFFQFAPGYAAISKQNPVLDEAVINKDTEILTIKSHYPVKPSTVYFDTLYAYEGTDWKFAGLVIEIGSKSK</sequence>
<accession>A0A3B0R4L7</accession>
<evidence type="ECO:0000313" key="1">
    <source>
        <dbReference type="EMBL" id="VAV87081.1"/>
    </source>
</evidence>
<organism evidence="1">
    <name type="scientific">hydrothermal vent metagenome</name>
    <dbReference type="NCBI Taxonomy" id="652676"/>
    <lineage>
        <taxon>unclassified sequences</taxon>
        <taxon>metagenomes</taxon>
        <taxon>ecological metagenomes</taxon>
    </lineage>
</organism>
<dbReference type="Pfam" id="PF16156">
    <property type="entry name" value="DUF4864"/>
    <property type="match status" value="1"/>
</dbReference>
<evidence type="ECO:0008006" key="2">
    <source>
        <dbReference type="Google" id="ProtNLM"/>
    </source>
</evidence>
<proteinExistence type="predicted"/>
<dbReference type="InterPro" id="IPR032347">
    <property type="entry name" value="DUF4864"/>
</dbReference>
<dbReference type="EMBL" id="UOEF01000007">
    <property type="protein sequence ID" value="VAV87081.1"/>
    <property type="molecule type" value="Genomic_DNA"/>
</dbReference>